<feature type="compositionally biased region" description="Low complexity" evidence="1">
    <location>
        <begin position="466"/>
        <end position="475"/>
    </location>
</feature>
<feature type="region of interest" description="Disordered" evidence="1">
    <location>
        <begin position="279"/>
        <end position="298"/>
    </location>
</feature>
<dbReference type="PANTHER" id="PTHR28065">
    <property type="entry name" value="FREQUENIN"/>
    <property type="match status" value="1"/>
</dbReference>
<feature type="compositionally biased region" description="Low complexity" evidence="1">
    <location>
        <begin position="283"/>
        <end position="298"/>
    </location>
</feature>
<accession>A0A1J7J7T1</accession>
<reference evidence="3 4" key="1">
    <citation type="submission" date="2016-10" db="EMBL/GenBank/DDBJ databases">
        <title>Draft genome sequence of Coniochaeta ligniaria NRRL30616, a lignocellulolytic fungus for bioabatement of inhibitors in plant biomass hydrolysates.</title>
        <authorList>
            <consortium name="DOE Joint Genome Institute"/>
            <person name="Jimenez D.J."/>
            <person name="Hector R.E."/>
            <person name="Riley R."/>
            <person name="Sun H."/>
            <person name="Grigoriev I.V."/>
            <person name="Van Elsas J.D."/>
            <person name="Nichols N.N."/>
        </authorList>
    </citation>
    <scope>NUCLEOTIDE SEQUENCE [LARGE SCALE GENOMIC DNA]</scope>
    <source>
        <strain evidence="3 4">NRRL 30616</strain>
    </source>
</reference>
<name>A0A1J7J7T1_9PEZI</name>
<dbReference type="STRING" id="1408157.A0A1J7J7T1"/>
<feature type="compositionally biased region" description="Polar residues" evidence="1">
    <location>
        <begin position="344"/>
        <end position="353"/>
    </location>
</feature>
<feature type="region of interest" description="Disordered" evidence="1">
    <location>
        <begin position="255"/>
        <end position="274"/>
    </location>
</feature>
<feature type="region of interest" description="Disordered" evidence="1">
    <location>
        <begin position="310"/>
        <end position="372"/>
    </location>
</feature>
<sequence>MLFSDLYKNPRSPLSKLRHSLPHPIPILPPGLDEDLVSRDKVKQKEAVKRFLADRIRCDWEFNWPPQQHSHNAEQIPDAKTASAEFAPTGSISASAGQVEPNNDLDPTAVKAAADAAPVPSPAPNSGGISPVPTAETRETEFVPQASGDEADSESDTESVYSTVSEDAAHYRPRADWTSDLSDNDAAQQQPSNPVLSPFRFDSPDSVGAAVQSAVQARRARRRREVREESGWNNGLACYNARRDAWTGARTVRVRPRATPVTSPTSPISPRRLFWRTHSRTDSASSTSGGIGGAPLTSVASAPAATTTLTRHTTNPLSPTTTHASNHSSTLSSEPADQPPCHRQLSSTSTTNSPYPVETLLPLPPPLIPPQNPMRASITPQIYPSLYDKVVVHSLQPSCPINLSDMVASCVAGWKRDGEWPPRSAVPPPPPPPPPAASGVVVVRRKRSEAAAAAAEQQQQHRRKGSAAAAGAANGEKGRRMSFGFLGRGERKSEEGGKEEKEREEESGSAGKGTGIRRSLQKVFLGLGHHHGGDGDGEHQGVKEGTVVV</sequence>
<protein>
    <recommendedName>
        <fullName evidence="2">Gag1-like clamp domain-containing protein</fullName>
    </recommendedName>
</protein>
<feature type="compositionally biased region" description="Polar residues" evidence="1">
    <location>
        <begin position="315"/>
        <end position="335"/>
    </location>
</feature>
<gene>
    <name evidence="3" type="ORF">CONLIGDRAFT_708664</name>
</gene>
<organism evidence="3 4">
    <name type="scientific">Coniochaeta ligniaria NRRL 30616</name>
    <dbReference type="NCBI Taxonomy" id="1408157"/>
    <lineage>
        <taxon>Eukaryota</taxon>
        <taxon>Fungi</taxon>
        <taxon>Dikarya</taxon>
        <taxon>Ascomycota</taxon>
        <taxon>Pezizomycotina</taxon>
        <taxon>Sordariomycetes</taxon>
        <taxon>Sordariomycetidae</taxon>
        <taxon>Coniochaetales</taxon>
        <taxon>Coniochaetaceae</taxon>
        <taxon>Coniochaeta</taxon>
    </lineage>
</organism>
<keyword evidence="4" id="KW-1185">Reference proteome</keyword>
<feature type="compositionally biased region" description="Pro residues" evidence="1">
    <location>
        <begin position="424"/>
        <end position="436"/>
    </location>
</feature>
<dbReference type="PANTHER" id="PTHR28065:SF1">
    <property type="entry name" value="DUF4050 DOMAIN-CONTAINING PROTEIN"/>
    <property type="match status" value="1"/>
</dbReference>
<feature type="compositionally biased region" description="Basic and acidic residues" evidence="1">
    <location>
        <begin position="531"/>
        <end position="542"/>
    </location>
</feature>
<feature type="domain" description="Gag1-like clamp" evidence="2">
    <location>
        <begin position="197"/>
        <end position="421"/>
    </location>
</feature>
<proteinExistence type="predicted"/>
<dbReference type="Pfam" id="PF13259">
    <property type="entry name" value="clamp_Gag1-like"/>
    <property type="match status" value="1"/>
</dbReference>
<dbReference type="Proteomes" id="UP000182658">
    <property type="component" value="Unassembled WGS sequence"/>
</dbReference>
<feature type="compositionally biased region" description="Basic and acidic residues" evidence="1">
    <location>
        <begin position="488"/>
        <end position="506"/>
    </location>
</feature>
<dbReference type="AlphaFoldDB" id="A0A1J7J7T1"/>
<feature type="region of interest" description="Disordered" evidence="1">
    <location>
        <begin position="113"/>
        <end position="208"/>
    </location>
</feature>
<dbReference type="InterPro" id="IPR053274">
    <property type="entry name" value="Fluconazole_resistance"/>
</dbReference>
<dbReference type="EMBL" id="KV875101">
    <property type="protein sequence ID" value="OIW25832.1"/>
    <property type="molecule type" value="Genomic_DNA"/>
</dbReference>
<evidence type="ECO:0000256" key="1">
    <source>
        <dbReference type="SAM" id="MobiDB-lite"/>
    </source>
</evidence>
<dbReference type="InParanoid" id="A0A1J7J7T1"/>
<feature type="compositionally biased region" description="Basic and acidic residues" evidence="1">
    <location>
        <begin position="167"/>
        <end position="177"/>
    </location>
</feature>
<evidence type="ECO:0000313" key="3">
    <source>
        <dbReference type="EMBL" id="OIW25832.1"/>
    </source>
</evidence>
<feature type="region of interest" description="Disordered" evidence="1">
    <location>
        <begin position="419"/>
        <end position="549"/>
    </location>
</feature>
<evidence type="ECO:0000259" key="2">
    <source>
        <dbReference type="Pfam" id="PF13259"/>
    </source>
</evidence>
<dbReference type="InterPro" id="IPR025124">
    <property type="entry name" value="Gag1-like_clamp"/>
</dbReference>
<feature type="compositionally biased region" description="Polar residues" evidence="1">
    <location>
        <begin position="179"/>
        <end position="195"/>
    </location>
</feature>
<feature type="compositionally biased region" description="Low complexity" evidence="1">
    <location>
        <begin position="257"/>
        <end position="270"/>
    </location>
</feature>
<feature type="compositionally biased region" description="Pro residues" evidence="1">
    <location>
        <begin position="362"/>
        <end position="372"/>
    </location>
</feature>
<evidence type="ECO:0000313" key="4">
    <source>
        <dbReference type="Proteomes" id="UP000182658"/>
    </source>
</evidence>
<dbReference type="OrthoDB" id="5422958at2759"/>